<sequence length="248" mass="26900">MFFNKNDETKDKVVDEVLSSDSFNNLNLDLIDLDLKVETGNKFEVHYCGSEDEKPSVELKDDTLEIEEPRVERKHGKFWRKDFIEVNIVSQSDSGALVVTVPDGHQLGAVKVSSVSGDTDFKSLNLDSLVISVVSGDVSLRTVQTDEVKLTTTSGDIDLKEVTVKQGKAQLVSGDFTLKNSLVLDQFKASTTSGDNLVEDVKAAQYQLSTLSGDNSLFGKNEAAAKGDSTNNTGTIILSTLSGDNTVK</sequence>
<dbReference type="EMBL" id="JAADJO010000033">
    <property type="protein sequence ID" value="NDJ74606.1"/>
    <property type="molecule type" value="Genomic_DNA"/>
</dbReference>
<dbReference type="Pfam" id="PF13349">
    <property type="entry name" value="DUF4097"/>
    <property type="match status" value="1"/>
</dbReference>
<gene>
    <name evidence="2" type="ORF">GWG61_09165</name>
</gene>
<feature type="domain" description="DUF4097" evidence="1">
    <location>
        <begin position="25"/>
        <end position="246"/>
    </location>
</feature>
<protein>
    <submittedName>
        <fullName evidence="2">DUF4097 domain-containing protein</fullName>
    </submittedName>
</protein>
<proteinExistence type="predicted"/>
<dbReference type="InterPro" id="IPR025164">
    <property type="entry name" value="Toastrack_DUF4097"/>
</dbReference>
<evidence type="ECO:0000259" key="1">
    <source>
        <dbReference type="Pfam" id="PF13349"/>
    </source>
</evidence>
<reference evidence="2" key="1">
    <citation type="submission" date="2020-01" db="EMBL/GenBank/DDBJ databases">
        <title>Vaginal microbiome of pregnant Indian women: Insights into the genome of dominants Lactobacillus species.</title>
        <authorList>
            <person name="Das B."/>
            <person name="Mehta O."/>
            <person name="Ghosh T.S."/>
            <person name="Kothidar A."/>
            <person name="Gowtham M.R."/>
            <person name="Mitra R."/>
            <person name="Kshetrapal P."/>
            <person name="Wadhwa N."/>
            <person name="Thiruvengadam R."/>
            <person name="Nair G.B."/>
            <person name="Bhatnagar S."/>
            <person name="Das B."/>
        </authorList>
    </citation>
    <scope>NUCLEOTIDE SEQUENCE</scope>
    <source>
        <strain evidence="2">Indica</strain>
    </source>
</reference>
<comment type="caution">
    <text evidence="2">The sequence shown here is derived from an EMBL/GenBank/DDBJ whole genome shotgun (WGS) entry which is preliminary data.</text>
</comment>
<dbReference type="RefSeq" id="WP_144231136.1">
    <property type="nucleotide sequence ID" value="NZ_CAKMAD010000001.1"/>
</dbReference>
<evidence type="ECO:0000313" key="2">
    <source>
        <dbReference type="EMBL" id="NDJ74606.1"/>
    </source>
</evidence>
<organism evidence="2">
    <name type="scientific">Lactobacillus paragasseri</name>
    <dbReference type="NCBI Taxonomy" id="2107999"/>
    <lineage>
        <taxon>Bacteria</taxon>
        <taxon>Bacillati</taxon>
        <taxon>Bacillota</taxon>
        <taxon>Bacilli</taxon>
        <taxon>Lactobacillales</taxon>
        <taxon>Lactobacillaceae</taxon>
        <taxon>Lactobacillus</taxon>
    </lineage>
</organism>
<dbReference type="AlphaFoldDB" id="A0A6B2G2A4"/>
<name>A0A6B2G2A4_9LACO</name>
<accession>A0A6B2G2A4</accession>